<sequence length="305" mass="35756">MLDFTDSLNSTFPYFMKLTHNLTYKLLRCFSKWLQTRSHYRNQIFSQKLSGFFFHCIPIRKHVAASNIALSFPKRSSQWKLNVLKNCYQFFIHNFIQFFSFPSSFFSKSISIKGKKYLDRAIKEGKGVIIITGHFGAFELLSAWLGYNGYPIIGVAHRQRNLGTDQFSREQREMSGFGHIFRKEPIEKMYQVLLEGKLLGLVSDQDAKNRGIFVNFLNQKASTPKGAAHFHKNTGAPMVFMTCTWQSSDKYEINCEKVISKPNDTVKEITQRYSTILEKIIKQHPEQYFWWHRRWKTKSIQNNGQ</sequence>
<reference evidence="7" key="1">
    <citation type="submission" date="2018-05" db="EMBL/GenBank/DDBJ databases">
        <authorList>
            <person name="Lanie J.A."/>
            <person name="Ng W.-L."/>
            <person name="Kazmierczak K.M."/>
            <person name="Andrzejewski T.M."/>
            <person name="Davidsen T.M."/>
            <person name="Wayne K.J."/>
            <person name="Tettelin H."/>
            <person name="Glass J.I."/>
            <person name="Rusch D."/>
            <person name="Podicherti R."/>
            <person name="Tsui H.-C.T."/>
            <person name="Winkler M.E."/>
        </authorList>
    </citation>
    <scope>NUCLEOTIDE SEQUENCE</scope>
</reference>
<gene>
    <name evidence="7" type="ORF">METZ01_LOCUS81723</name>
</gene>
<evidence type="ECO:0000313" key="7">
    <source>
        <dbReference type="EMBL" id="SVA28869.1"/>
    </source>
</evidence>
<dbReference type="GO" id="GO:0005886">
    <property type="term" value="C:plasma membrane"/>
    <property type="evidence" value="ECO:0007669"/>
    <property type="project" value="UniProtKB-SubCell"/>
</dbReference>
<organism evidence="7">
    <name type="scientific">marine metagenome</name>
    <dbReference type="NCBI Taxonomy" id="408172"/>
    <lineage>
        <taxon>unclassified sequences</taxon>
        <taxon>metagenomes</taxon>
        <taxon>ecological metagenomes</taxon>
    </lineage>
</organism>
<dbReference type="Pfam" id="PF03279">
    <property type="entry name" value="Lip_A_acyltrans"/>
    <property type="match status" value="1"/>
</dbReference>
<evidence type="ECO:0000256" key="3">
    <source>
        <dbReference type="ARBA" id="ARBA00022519"/>
    </source>
</evidence>
<evidence type="ECO:0000256" key="4">
    <source>
        <dbReference type="ARBA" id="ARBA00022679"/>
    </source>
</evidence>
<protein>
    <recommendedName>
        <fullName evidence="8">Lipid A biosynthesis acyltransferase</fullName>
    </recommendedName>
</protein>
<evidence type="ECO:0000256" key="1">
    <source>
        <dbReference type="ARBA" id="ARBA00004533"/>
    </source>
</evidence>
<dbReference type="AlphaFoldDB" id="A0A381UL64"/>
<dbReference type="PANTHER" id="PTHR30606:SF10">
    <property type="entry name" value="PHOSPHATIDYLINOSITOL MANNOSIDE ACYLTRANSFERASE"/>
    <property type="match status" value="1"/>
</dbReference>
<dbReference type="PANTHER" id="PTHR30606">
    <property type="entry name" value="LIPID A BIOSYNTHESIS LAUROYL ACYLTRANSFERASE"/>
    <property type="match status" value="1"/>
</dbReference>
<keyword evidence="5" id="KW-0472">Membrane</keyword>
<proteinExistence type="predicted"/>
<keyword evidence="6" id="KW-0012">Acyltransferase</keyword>
<dbReference type="GO" id="GO:1901137">
    <property type="term" value="P:carbohydrate derivative biosynthetic process"/>
    <property type="evidence" value="ECO:0007669"/>
    <property type="project" value="UniProtKB-ARBA"/>
</dbReference>
<dbReference type="EMBL" id="UINC01006658">
    <property type="protein sequence ID" value="SVA28869.1"/>
    <property type="molecule type" value="Genomic_DNA"/>
</dbReference>
<keyword evidence="4" id="KW-0808">Transferase</keyword>
<dbReference type="GO" id="GO:0008610">
    <property type="term" value="P:lipid biosynthetic process"/>
    <property type="evidence" value="ECO:0007669"/>
    <property type="project" value="UniProtKB-ARBA"/>
</dbReference>
<keyword evidence="2" id="KW-1003">Cell membrane</keyword>
<evidence type="ECO:0000256" key="6">
    <source>
        <dbReference type="ARBA" id="ARBA00023315"/>
    </source>
</evidence>
<name>A0A381UL64_9ZZZZ</name>
<keyword evidence="3" id="KW-0997">Cell inner membrane</keyword>
<dbReference type="GO" id="GO:0016746">
    <property type="term" value="F:acyltransferase activity"/>
    <property type="evidence" value="ECO:0007669"/>
    <property type="project" value="UniProtKB-KW"/>
</dbReference>
<evidence type="ECO:0000256" key="5">
    <source>
        <dbReference type="ARBA" id="ARBA00023136"/>
    </source>
</evidence>
<accession>A0A381UL64</accession>
<evidence type="ECO:0008006" key="8">
    <source>
        <dbReference type="Google" id="ProtNLM"/>
    </source>
</evidence>
<dbReference type="CDD" id="cd07984">
    <property type="entry name" value="LPLAT_LABLAT-like"/>
    <property type="match status" value="1"/>
</dbReference>
<dbReference type="InterPro" id="IPR004960">
    <property type="entry name" value="LipA_acyltrans"/>
</dbReference>
<comment type="subcellular location">
    <subcellularLocation>
        <location evidence="1">Cell inner membrane</location>
    </subcellularLocation>
</comment>
<evidence type="ECO:0000256" key="2">
    <source>
        <dbReference type="ARBA" id="ARBA00022475"/>
    </source>
</evidence>